<comment type="subunit">
    <text evidence="3">Homodimer.</text>
</comment>
<dbReference type="Pfam" id="PF01063">
    <property type="entry name" value="Aminotran_4"/>
    <property type="match status" value="1"/>
</dbReference>
<dbReference type="InterPro" id="IPR043131">
    <property type="entry name" value="BCAT-like_N"/>
</dbReference>
<evidence type="ECO:0000313" key="14">
    <source>
        <dbReference type="EMBL" id="GEQ05443.1"/>
    </source>
</evidence>
<evidence type="ECO:0000313" key="15">
    <source>
        <dbReference type="EMBL" id="RIL42381.1"/>
    </source>
</evidence>
<evidence type="ECO:0000256" key="8">
    <source>
        <dbReference type="ARBA" id="ARBA00022898"/>
    </source>
</evidence>
<comment type="function">
    <text evidence="9">Acts on the D-isomers of alanine, leucine, aspartate, glutamate, aminobutyrate, norvaline and asparagine. The enzyme transfers an amino group from a substrate D-amino acid to the pyridoxal phosphate cofactor to form pyridoxamine and an alpha-keto acid in the first half-reaction. The second half-reaction is the reverse of the first, transferring the amino group from the pyridoxamine to a second alpha-keto acid to form the product D-amino acid via a ping-pong mechanism. This is an important process in the formation of D-alanine and D-glutamate, which are essential bacterial cell wall components.</text>
</comment>
<dbReference type="OrthoDB" id="9805628at2"/>
<evidence type="ECO:0000313" key="17">
    <source>
        <dbReference type="Proteomes" id="UP000321057"/>
    </source>
</evidence>
<organism evidence="15 16">
    <name type="scientific">Staphylococcus gallinarum</name>
    <dbReference type="NCBI Taxonomy" id="1293"/>
    <lineage>
        <taxon>Bacteria</taxon>
        <taxon>Bacillati</taxon>
        <taxon>Bacillota</taxon>
        <taxon>Bacilli</taxon>
        <taxon>Bacillales</taxon>
        <taxon>Staphylococcaceae</taxon>
        <taxon>Staphylococcus</taxon>
    </lineage>
</organism>
<dbReference type="PANTHER" id="PTHR42743">
    <property type="entry name" value="AMINO-ACID AMINOTRANSFERASE"/>
    <property type="match status" value="1"/>
</dbReference>
<dbReference type="GO" id="GO:0030170">
    <property type="term" value="F:pyridoxal phosphate binding"/>
    <property type="evidence" value="ECO:0007669"/>
    <property type="project" value="InterPro"/>
</dbReference>
<dbReference type="InterPro" id="IPR001544">
    <property type="entry name" value="Aminotrans_IV"/>
</dbReference>
<dbReference type="InterPro" id="IPR036038">
    <property type="entry name" value="Aminotransferase-like"/>
</dbReference>
<reference evidence="14 17" key="2">
    <citation type="submission" date="2019-07" db="EMBL/GenBank/DDBJ databases">
        <title>Whole genome shotgun sequence of Staphylococcus gallinarum NBRC 109767.</title>
        <authorList>
            <person name="Hosoyama A."/>
            <person name="Uohara A."/>
            <person name="Ohji S."/>
            <person name="Ichikawa N."/>
        </authorList>
    </citation>
    <scope>NUCLEOTIDE SEQUENCE [LARGE SCALE GENOMIC DNA]</scope>
    <source>
        <strain evidence="14 17">NBRC 109767</strain>
    </source>
</reference>
<dbReference type="PROSITE" id="PS00770">
    <property type="entry name" value="AA_TRANSFER_CLASS_4"/>
    <property type="match status" value="1"/>
</dbReference>
<keyword evidence="17" id="KW-1185">Reference proteome</keyword>
<dbReference type="InterPro" id="IPR043132">
    <property type="entry name" value="BCAT-like_C"/>
</dbReference>
<sequence>MTKVLINEKLVDEQEANVPYNDRGYVFGDGIYEYVRIYDNHIFTARPHFERLLRSAKEIGLDLKYSVEGLIELVQELINANGIVNGGVYIQVTRGAAPRDHAFPTPSVEANVMAFTKNYGRPYKELEEGINAVTTEDIRWLRCDIKSLNLLGNVLAKELAVKYNAKEAIQHRGDIVTEGSSSNVYAIKDGEIYTHPVNNYILNGITRKVIKHIAEEQNIPFNEETFTLDFLKNADEVIVSSTSIEVMPVVKLNGESVGDGKVGAITKKLQEGFTRYIDTVSGEFQENGQKI</sequence>
<keyword evidence="7 15" id="KW-0808">Transferase</keyword>
<evidence type="ECO:0000256" key="9">
    <source>
        <dbReference type="ARBA" id="ARBA00025411"/>
    </source>
</evidence>
<dbReference type="EMBL" id="QXRZ01000005">
    <property type="protein sequence ID" value="RIL42381.1"/>
    <property type="molecule type" value="Genomic_DNA"/>
</dbReference>
<dbReference type="GO" id="GO:0046394">
    <property type="term" value="P:carboxylic acid biosynthetic process"/>
    <property type="evidence" value="ECO:0007669"/>
    <property type="project" value="UniProtKB-ARBA"/>
</dbReference>
<dbReference type="FunFam" id="3.20.10.10:FF:000002">
    <property type="entry name" value="D-alanine aminotransferase"/>
    <property type="match status" value="1"/>
</dbReference>
<evidence type="ECO:0000313" key="16">
    <source>
        <dbReference type="Proteomes" id="UP000283576"/>
    </source>
</evidence>
<dbReference type="EC" id="2.6.1.21" evidence="4 13"/>
<dbReference type="Gene3D" id="3.20.10.10">
    <property type="entry name" value="D-amino Acid Aminotransferase, subunit A, domain 2"/>
    <property type="match status" value="1"/>
</dbReference>
<accession>A0A0D0SR04</accession>
<dbReference type="InterPro" id="IPR050571">
    <property type="entry name" value="Class-IV_PLP-Dep_Aminotrnsfr"/>
</dbReference>
<dbReference type="RefSeq" id="WP_042738390.1">
    <property type="nucleotide sequence ID" value="NZ_BKAX01000003.1"/>
</dbReference>
<evidence type="ECO:0000256" key="11">
    <source>
        <dbReference type="RuleBase" id="RU004106"/>
    </source>
</evidence>
<evidence type="ECO:0000256" key="2">
    <source>
        <dbReference type="ARBA" id="ARBA00009320"/>
    </source>
</evidence>
<dbReference type="GO" id="GO:0008652">
    <property type="term" value="P:amino acid biosynthetic process"/>
    <property type="evidence" value="ECO:0007669"/>
    <property type="project" value="UniProtKB-ARBA"/>
</dbReference>
<evidence type="ECO:0000256" key="6">
    <source>
        <dbReference type="ARBA" id="ARBA00022576"/>
    </source>
</evidence>
<keyword evidence="6 15" id="KW-0032">Aminotransferase</keyword>
<evidence type="ECO:0000256" key="12">
    <source>
        <dbReference type="RuleBase" id="RU004516"/>
    </source>
</evidence>
<keyword evidence="8 12" id="KW-0663">Pyridoxal phosphate</keyword>
<comment type="cofactor">
    <cofactor evidence="1 12">
        <name>pyridoxal 5'-phosphate</name>
        <dbReference type="ChEBI" id="CHEBI:597326"/>
    </cofactor>
</comment>
<dbReference type="GO" id="GO:0005829">
    <property type="term" value="C:cytosol"/>
    <property type="evidence" value="ECO:0007669"/>
    <property type="project" value="TreeGrafter"/>
</dbReference>
<reference evidence="15 16" key="1">
    <citation type="journal article" date="2016" name="Front. Microbiol.">
        <title>Comprehensive Phylogenetic Analysis of Bovine Non-aureus Staphylococci Species Based on Whole-Genome Sequencing.</title>
        <authorList>
            <person name="Naushad S."/>
            <person name="Barkema H.W."/>
            <person name="Luby C."/>
            <person name="Condas L.A."/>
            <person name="Nobrega D.B."/>
            <person name="Carson D.A."/>
            <person name="De Buck J."/>
        </authorList>
    </citation>
    <scope>NUCLEOTIDE SEQUENCE [LARGE SCALE GENOMIC DNA]</scope>
    <source>
        <strain evidence="15 16">SNUC 1388</strain>
    </source>
</reference>
<evidence type="ECO:0000256" key="7">
    <source>
        <dbReference type="ARBA" id="ARBA00022679"/>
    </source>
</evidence>
<comment type="similarity">
    <text evidence="2 11">Belongs to the class-IV pyridoxal-phosphate-dependent aminotransferase family.</text>
</comment>
<name>A0A0D0SR04_STAGA</name>
<proteinExistence type="inferred from homology"/>
<comment type="catalytic activity">
    <reaction evidence="10 13">
        <text>D-alanine + 2-oxoglutarate = D-glutamate + pyruvate</text>
        <dbReference type="Rhea" id="RHEA:15869"/>
        <dbReference type="ChEBI" id="CHEBI:15361"/>
        <dbReference type="ChEBI" id="CHEBI:16810"/>
        <dbReference type="ChEBI" id="CHEBI:29986"/>
        <dbReference type="ChEBI" id="CHEBI:57416"/>
        <dbReference type="EC" id="2.6.1.21"/>
    </reaction>
</comment>
<dbReference type="InterPro" id="IPR018300">
    <property type="entry name" value="Aminotrans_IV_CS"/>
</dbReference>
<dbReference type="CDD" id="cd01558">
    <property type="entry name" value="D-AAT_like"/>
    <property type="match status" value="1"/>
</dbReference>
<evidence type="ECO:0000256" key="10">
    <source>
        <dbReference type="ARBA" id="ARBA00047911"/>
    </source>
</evidence>
<dbReference type="SUPFAM" id="SSF56752">
    <property type="entry name" value="D-aminoacid aminotransferase-like PLP-dependent enzymes"/>
    <property type="match status" value="1"/>
</dbReference>
<protein>
    <recommendedName>
        <fullName evidence="5 13">D-alanine aminotransferase</fullName>
        <ecNumber evidence="4 13">2.6.1.21</ecNumber>
    </recommendedName>
</protein>
<dbReference type="GO" id="GO:0046416">
    <property type="term" value="P:D-amino acid metabolic process"/>
    <property type="evidence" value="ECO:0007669"/>
    <property type="project" value="InterPro"/>
</dbReference>
<dbReference type="InterPro" id="IPR005784">
    <property type="entry name" value="D_amino_transT"/>
</dbReference>
<dbReference type="EMBL" id="BKAX01000003">
    <property type="protein sequence ID" value="GEQ05443.1"/>
    <property type="molecule type" value="Genomic_DNA"/>
</dbReference>
<evidence type="ECO:0000256" key="3">
    <source>
        <dbReference type="ARBA" id="ARBA00011738"/>
    </source>
</evidence>
<evidence type="ECO:0000256" key="5">
    <source>
        <dbReference type="ARBA" id="ARBA00021779"/>
    </source>
</evidence>
<dbReference type="Proteomes" id="UP000321057">
    <property type="component" value="Unassembled WGS sequence"/>
</dbReference>
<dbReference type="GO" id="GO:0047810">
    <property type="term" value="F:D-alanine-2-oxoglutarate aminotransferase activity"/>
    <property type="evidence" value="ECO:0007669"/>
    <property type="project" value="UniProtKB-EC"/>
</dbReference>
<evidence type="ECO:0000256" key="4">
    <source>
        <dbReference type="ARBA" id="ARBA00012874"/>
    </source>
</evidence>
<dbReference type="Gene3D" id="3.30.470.10">
    <property type="match status" value="1"/>
</dbReference>
<comment type="caution">
    <text evidence="15">The sequence shown here is derived from an EMBL/GenBank/DDBJ whole genome shotgun (WGS) entry which is preliminary data.</text>
</comment>
<gene>
    <name evidence="15" type="primary">dat</name>
    <name evidence="15" type="ORF">BUZ01_09315</name>
    <name evidence="14" type="ORF">SGA02_12710</name>
</gene>
<dbReference type="NCBIfam" id="TIGR01121">
    <property type="entry name" value="D_amino_aminoT"/>
    <property type="match status" value="1"/>
</dbReference>
<dbReference type="Proteomes" id="UP000283576">
    <property type="component" value="Unassembled WGS sequence"/>
</dbReference>
<evidence type="ECO:0000256" key="13">
    <source>
        <dbReference type="RuleBase" id="RU004520"/>
    </source>
</evidence>
<dbReference type="PANTHER" id="PTHR42743:SF10">
    <property type="entry name" value="D-ALANINE AMINOTRANSFERASE"/>
    <property type="match status" value="1"/>
</dbReference>
<dbReference type="AlphaFoldDB" id="A0A0D0SR04"/>
<evidence type="ECO:0000256" key="1">
    <source>
        <dbReference type="ARBA" id="ARBA00001933"/>
    </source>
</evidence>
<dbReference type="FunFam" id="3.30.470.10:FF:000009">
    <property type="entry name" value="D-alanine aminotransferase"/>
    <property type="match status" value="1"/>
</dbReference>